<dbReference type="STRING" id="2177.BHR79_09325"/>
<dbReference type="OrthoDB" id="78050at2157"/>
<dbReference type="EMBL" id="RJJG01000004">
    <property type="protein sequence ID" value="RNI09006.1"/>
    <property type="molecule type" value="Genomic_DNA"/>
</dbReference>
<reference evidence="4 6" key="2">
    <citation type="submission" date="2016-10" db="EMBL/GenBank/DDBJ databases">
        <authorList>
            <person name="de Groot N.N."/>
        </authorList>
    </citation>
    <scope>NUCLEOTIDE SEQUENCE [LARGE SCALE GENOMIC DNA]</scope>
    <source>
        <strain evidence="4 6">Z-7982</strain>
    </source>
</reference>
<evidence type="ECO:0008006" key="8">
    <source>
        <dbReference type="Google" id="ProtNLM"/>
    </source>
</evidence>
<dbReference type="Proteomes" id="UP000267921">
    <property type="component" value="Unassembled WGS sequence"/>
</dbReference>
<accession>A0A1L3Q450</accession>
<keyword evidence="5" id="KW-1185">Reference proteome</keyword>
<evidence type="ECO:0000313" key="2">
    <source>
        <dbReference type="EMBL" id="APH39659.1"/>
    </source>
</evidence>
<dbReference type="Pfam" id="PF09845">
    <property type="entry name" value="OapC"/>
    <property type="match status" value="1"/>
</dbReference>
<evidence type="ECO:0000313" key="7">
    <source>
        <dbReference type="Proteomes" id="UP000267921"/>
    </source>
</evidence>
<dbReference type="EMBL" id="CP017921">
    <property type="protein sequence ID" value="APH39659.1"/>
    <property type="molecule type" value="Genomic_DNA"/>
</dbReference>
<proteinExistence type="predicted"/>
<reference evidence="3 7" key="3">
    <citation type="submission" date="2018-10" db="EMBL/GenBank/DDBJ databases">
        <title>Cultivation of a novel Methanohalophilus strain from Kebrit Deep of the Red Sea and a genomic comparison of members of the genus Methanohalophilus.</title>
        <authorList>
            <person name="Guan Y."/>
            <person name="Ngugi D.K."/>
            <person name="Stingl U."/>
        </authorList>
    </citation>
    <scope>NUCLEOTIDE SEQUENCE [LARGE SCALE GENOMIC DNA]</scope>
    <source>
        <strain evidence="3 7">DSM 3094</strain>
    </source>
</reference>
<dbReference type="Proteomes" id="UP000198669">
    <property type="component" value="Unassembled WGS sequence"/>
</dbReference>
<dbReference type="AlphaFoldDB" id="A0A1L3Q450"/>
<reference evidence="2 5" key="1">
    <citation type="submission" date="2016-10" db="EMBL/GenBank/DDBJ databases">
        <title>Methanohalophilus halophilus.</title>
        <authorList>
            <person name="L'haridon S."/>
        </authorList>
    </citation>
    <scope>NUCLEOTIDE SEQUENCE [LARGE SCALE GENOMIC DNA]</scope>
    <source>
        <strain evidence="2 5">Z-7982</strain>
    </source>
</reference>
<organism evidence="2 5">
    <name type="scientific">Methanohalophilus halophilus</name>
    <dbReference type="NCBI Taxonomy" id="2177"/>
    <lineage>
        <taxon>Archaea</taxon>
        <taxon>Methanobacteriati</taxon>
        <taxon>Methanobacteriota</taxon>
        <taxon>Stenosarchaea group</taxon>
        <taxon>Methanomicrobia</taxon>
        <taxon>Methanosarcinales</taxon>
        <taxon>Methanosarcinaceae</taxon>
        <taxon>Methanohalophilus</taxon>
    </lineage>
</organism>
<evidence type="ECO:0000313" key="4">
    <source>
        <dbReference type="EMBL" id="SDW34884.1"/>
    </source>
</evidence>
<evidence type="ECO:0000313" key="5">
    <source>
        <dbReference type="Proteomes" id="UP000186879"/>
    </source>
</evidence>
<feature type="compositionally biased region" description="Basic and acidic residues" evidence="1">
    <location>
        <begin position="48"/>
        <end position="65"/>
    </location>
</feature>
<evidence type="ECO:0000313" key="6">
    <source>
        <dbReference type="Proteomes" id="UP000198669"/>
    </source>
</evidence>
<dbReference type="RefSeq" id="WP_072562077.1">
    <property type="nucleotide sequence ID" value="NZ_CP017921.1"/>
</dbReference>
<protein>
    <recommendedName>
        <fullName evidence="8">Zn-ribbon containing protein</fullName>
    </recommendedName>
</protein>
<dbReference type="Proteomes" id="UP000186879">
    <property type="component" value="Chromosome"/>
</dbReference>
<sequence length="142" mass="16177">MPHKCTKCETVFEDGAEVILNGCPNCGWNKFLYVSKESEKETDEVEKDSETTKEVTEEKEKTSPSEEFIHEVDEFIGIEHKESTIIEDDGEKVESVRIIGPGSYELNLDSLLEREEIIMAIKENGTYAVDLASTFHSKRKKK</sequence>
<gene>
    <name evidence="2" type="ORF">BHR79_09325</name>
    <name evidence="3" type="ORF">EFE40_05940</name>
    <name evidence="4" type="ORF">SAMN04515625_0779</name>
</gene>
<dbReference type="GeneID" id="30583970"/>
<dbReference type="KEGG" id="mhaz:BHR79_09325"/>
<name>A0A1L3Q450_9EURY</name>
<evidence type="ECO:0000313" key="3">
    <source>
        <dbReference type="EMBL" id="RNI09006.1"/>
    </source>
</evidence>
<dbReference type="EMBL" id="FNMU01000002">
    <property type="protein sequence ID" value="SDW34884.1"/>
    <property type="molecule type" value="Genomic_DNA"/>
</dbReference>
<dbReference type="InterPro" id="IPR018645">
    <property type="entry name" value="OapC-like"/>
</dbReference>
<feature type="region of interest" description="Disordered" evidence="1">
    <location>
        <begin position="37"/>
        <end position="65"/>
    </location>
</feature>
<evidence type="ECO:0000256" key="1">
    <source>
        <dbReference type="SAM" id="MobiDB-lite"/>
    </source>
</evidence>